<dbReference type="AlphaFoldDB" id="A0A343JB95"/>
<keyword evidence="2" id="KW-1185">Reference proteome</keyword>
<dbReference type="InterPro" id="IPR009343">
    <property type="entry name" value="DUF1002"/>
</dbReference>
<reference evidence="1 2" key="1">
    <citation type="submission" date="2016-08" db="EMBL/GenBank/DDBJ databases">
        <title>Complete Genome Sequence Of The Indigo Reducing Clostridium isatidis DSM15098.</title>
        <authorList>
            <person name="Little G.T."/>
            <person name="Minton N.P."/>
        </authorList>
    </citation>
    <scope>NUCLEOTIDE SEQUENCE [LARGE SCALE GENOMIC DNA]</scope>
    <source>
        <strain evidence="1 2">DSM 15098</strain>
    </source>
</reference>
<dbReference type="OrthoDB" id="9810153at2"/>
<dbReference type="RefSeq" id="WP_119864936.1">
    <property type="nucleotide sequence ID" value="NZ_CP016786.1"/>
</dbReference>
<accession>A0A343JB95</accession>
<sequence>MEKNFLKFTAACVLSLSIFNINVQAQNKERVTFGIDLTDAQEQEMLKEFGVSEDQVTIDRITNEDIIEQLGLDPNDPSNYQGGCYSSSYVKLTDRGGIQVKAKNLTEVTSLMLSNALVTSGVTNAEIIASSPFPVTGTSALSGILKGFEGAKGEELSLENKKTAQEEIEATSDLGEEIGYDEAAKVINDIKTKIIKEAPKNSEEISEIINDVTKDYTIELSEEQKEQIKALMSKINDLDIDYDKVKDTLTNISNQIAEVLKKSGKEIQDSGFLQNILSTLSNFFSSIFNFLKDLFNK</sequence>
<dbReference type="EMBL" id="CP016786">
    <property type="protein sequence ID" value="ASW42803.1"/>
    <property type="molecule type" value="Genomic_DNA"/>
</dbReference>
<evidence type="ECO:0008006" key="3">
    <source>
        <dbReference type="Google" id="ProtNLM"/>
    </source>
</evidence>
<protein>
    <recommendedName>
        <fullName evidence="3">DUF1002 domain-containing protein</fullName>
    </recommendedName>
</protein>
<dbReference type="Proteomes" id="UP000264883">
    <property type="component" value="Chromosome"/>
</dbReference>
<name>A0A343JB95_9CLOT</name>
<organism evidence="1 2">
    <name type="scientific">Clostridium isatidis</name>
    <dbReference type="NCBI Taxonomy" id="182773"/>
    <lineage>
        <taxon>Bacteria</taxon>
        <taxon>Bacillati</taxon>
        <taxon>Bacillota</taxon>
        <taxon>Clostridia</taxon>
        <taxon>Eubacteriales</taxon>
        <taxon>Clostridiaceae</taxon>
        <taxon>Clostridium</taxon>
    </lineage>
</organism>
<gene>
    <name evidence="1" type="ORF">BEN51_04745</name>
</gene>
<proteinExistence type="predicted"/>
<dbReference type="Pfam" id="PF06207">
    <property type="entry name" value="DUF1002"/>
    <property type="match status" value="1"/>
</dbReference>
<evidence type="ECO:0000313" key="2">
    <source>
        <dbReference type="Proteomes" id="UP000264883"/>
    </source>
</evidence>
<evidence type="ECO:0000313" key="1">
    <source>
        <dbReference type="EMBL" id="ASW42803.1"/>
    </source>
</evidence>
<dbReference type="KEGG" id="cia:BEN51_04745"/>